<gene>
    <name evidence="2" type="ORF">WSS_A16316</name>
</gene>
<comment type="caution">
    <text evidence="2">The sequence shown here is derived from an EMBL/GenBank/DDBJ whole genome shotgun (WGS) entry which is preliminary data.</text>
</comment>
<dbReference type="EMBL" id="AJYC02000052">
    <property type="protein sequence ID" value="EKT81626.1"/>
    <property type="molecule type" value="Genomic_DNA"/>
</dbReference>
<evidence type="ECO:0000313" key="3">
    <source>
        <dbReference type="Proteomes" id="UP000005951"/>
    </source>
</evidence>
<proteinExistence type="predicted"/>
<name>K8XLC7_RHOOP</name>
<dbReference type="AlphaFoldDB" id="K8XLC7"/>
<sequence>MKGIAAMKIFGLAYAALLLVGVLLGAFAQVWVVLGISAFAFFPAFFLAALIRNLTAEKTAEEEAAPAYRAELQDQMYRSGDRRGTFGNYPPPV</sequence>
<dbReference type="Proteomes" id="UP000005951">
    <property type="component" value="Unassembled WGS sequence"/>
</dbReference>
<keyword evidence="1" id="KW-1133">Transmembrane helix</keyword>
<reference evidence="2 3" key="1">
    <citation type="journal article" date="2013" name="Genome Announc.">
        <title>Draft Genome Sequence of Rhodococcus opacus Strain M213 Shows a Diverse Catabolic Potential.</title>
        <authorList>
            <person name="Pathak A."/>
            <person name="Green S.J."/>
            <person name="Ogram A."/>
            <person name="Chauhan A."/>
        </authorList>
    </citation>
    <scope>NUCLEOTIDE SEQUENCE [LARGE SCALE GENOMIC DNA]</scope>
    <source>
        <strain evidence="2 3">M213</strain>
    </source>
</reference>
<keyword evidence="1" id="KW-0472">Membrane</keyword>
<protein>
    <submittedName>
        <fullName evidence="2">Uncharacterized protein</fullName>
    </submittedName>
</protein>
<accession>K8XLC7</accession>
<dbReference type="RefSeq" id="WP_005257544.1">
    <property type="nucleotide sequence ID" value="NZ_AJYC02000052.1"/>
</dbReference>
<evidence type="ECO:0000256" key="1">
    <source>
        <dbReference type="SAM" id="Phobius"/>
    </source>
</evidence>
<keyword evidence="1" id="KW-0812">Transmembrane</keyword>
<evidence type="ECO:0000313" key="2">
    <source>
        <dbReference type="EMBL" id="EKT81626.1"/>
    </source>
</evidence>
<feature type="transmembrane region" description="Helical" evidence="1">
    <location>
        <begin position="38"/>
        <end position="55"/>
    </location>
</feature>
<organism evidence="2 3">
    <name type="scientific">Rhodococcus opacus M213</name>
    <dbReference type="NCBI Taxonomy" id="1129896"/>
    <lineage>
        <taxon>Bacteria</taxon>
        <taxon>Bacillati</taxon>
        <taxon>Actinomycetota</taxon>
        <taxon>Actinomycetes</taxon>
        <taxon>Mycobacteriales</taxon>
        <taxon>Nocardiaceae</taxon>
        <taxon>Rhodococcus</taxon>
    </lineage>
</organism>